<keyword evidence="1" id="KW-1185">Reference proteome</keyword>
<evidence type="ECO:0000313" key="2">
    <source>
        <dbReference type="WBParaSite" id="Csp11.Scaffold629.g13587.t1"/>
    </source>
</evidence>
<dbReference type="WBParaSite" id="Csp11.Scaffold629.g13587.t1">
    <property type="protein sequence ID" value="Csp11.Scaffold629.g13587.t1"/>
    <property type="gene ID" value="Csp11.Scaffold629.g13587"/>
</dbReference>
<name>A0A1I7U0C1_9PELO</name>
<sequence>MTIPVFILARIQEDQGDKTEKKRTVEKRKVVPKRSDAFALQKQEFAPGVTHDILTPGWDFKPFPRNFEDKRVFSSFRYPMLFDCITIDMSDGSFTTSTLLNWDNESDNFLHSFISAFQAKEYVFEFSIWQEPVSAPHIMTELISRRIPAPVFVYLNYSFGLSNLIDTIPILPLPRNYYIFERNRIEKFELNYIFPMRWRERKFEIGYEILNNGNKMIFEIGIYEETLYQFFWNAPEYERDFWGYVFDKLFSLSMN</sequence>
<organism evidence="1 2">
    <name type="scientific">Caenorhabditis tropicalis</name>
    <dbReference type="NCBI Taxonomy" id="1561998"/>
    <lineage>
        <taxon>Eukaryota</taxon>
        <taxon>Metazoa</taxon>
        <taxon>Ecdysozoa</taxon>
        <taxon>Nematoda</taxon>
        <taxon>Chromadorea</taxon>
        <taxon>Rhabditida</taxon>
        <taxon>Rhabditina</taxon>
        <taxon>Rhabditomorpha</taxon>
        <taxon>Rhabditoidea</taxon>
        <taxon>Rhabditidae</taxon>
        <taxon>Peloderinae</taxon>
        <taxon>Caenorhabditis</taxon>
    </lineage>
</organism>
<dbReference type="Proteomes" id="UP000095282">
    <property type="component" value="Unplaced"/>
</dbReference>
<dbReference type="AlphaFoldDB" id="A0A1I7U0C1"/>
<accession>A0A1I7U0C1</accession>
<evidence type="ECO:0000313" key="1">
    <source>
        <dbReference type="Proteomes" id="UP000095282"/>
    </source>
</evidence>
<proteinExistence type="predicted"/>
<protein>
    <submittedName>
        <fullName evidence="2">Uncharacterized protein</fullName>
    </submittedName>
</protein>
<reference evidence="2" key="1">
    <citation type="submission" date="2016-11" db="UniProtKB">
        <authorList>
            <consortium name="WormBaseParasite"/>
        </authorList>
    </citation>
    <scope>IDENTIFICATION</scope>
</reference>